<reference evidence="2" key="1">
    <citation type="submission" date="2021-01" db="EMBL/GenBank/DDBJ databases">
        <authorList>
            <person name="Corre E."/>
            <person name="Pelletier E."/>
            <person name="Niang G."/>
            <person name="Scheremetjew M."/>
            <person name="Finn R."/>
            <person name="Kale V."/>
            <person name="Holt S."/>
            <person name="Cochrane G."/>
            <person name="Meng A."/>
            <person name="Brown T."/>
            <person name="Cohen L."/>
        </authorList>
    </citation>
    <scope>NUCLEOTIDE SEQUENCE</scope>
    <source>
        <strain evidence="2">CCMP1594</strain>
    </source>
</reference>
<organism evidence="2">
    <name type="scientific">Eutreptiella gymnastica</name>
    <dbReference type="NCBI Taxonomy" id="73025"/>
    <lineage>
        <taxon>Eukaryota</taxon>
        <taxon>Discoba</taxon>
        <taxon>Euglenozoa</taxon>
        <taxon>Euglenida</taxon>
        <taxon>Spirocuta</taxon>
        <taxon>Euglenophyceae</taxon>
        <taxon>Eutreptiales</taxon>
        <taxon>Eutreptiaceae</taxon>
        <taxon>Eutreptiella</taxon>
    </lineage>
</organism>
<accession>A0A7S4FDV4</accession>
<proteinExistence type="predicted"/>
<dbReference type="AlphaFoldDB" id="A0A7S4FDV4"/>
<feature type="region of interest" description="Disordered" evidence="1">
    <location>
        <begin position="129"/>
        <end position="149"/>
    </location>
</feature>
<protein>
    <submittedName>
        <fullName evidence="2">Uncharacterized protein</fullName>
    </submittedName>
</protein>
<evidence type="ECO:0000256" key="1">
    <source>
        <dbReference type="SAM" id="MobiDB-lite"/>
    </source>
</evidence>
<name>A0A7S4FDV4_9EUGL</name>
<dbReference type="EMBL" id="HBJA01002212">
    <property type="protein sequence ID" value="CAE0789560.1"/>
    <property type="molecule type" value="Transcribed_RNA"/>
</dbReference>
<sequence>MPSRMGGIPGCMAAPPPYLDTHEAAACLPFQKQLLRSACATSTSLSPIMTPCLKYDRWWPPPAAALPTVSRVADQTSKDVCLLVAAKGSSFYNRFRFGTVLTIRRKVLTYNVSSTLQCVPAGVDRAESNTDPMQGEQRNCIAQHRASTA</sequence>
<evidence type="ECO:0000313" key="2">
    <source>
        <dbReference type="EMBL" id="CAE0789560.1"/>
    </source>
</evidence>
<gene>
    <name evidence="2" type="ORF">EGYM00163_LOCUS673</name>
</gene>